<dbReference type="Pfam" id="PF02922">
    <property type="entry name" value="CBM_48"/>
    <property type="match status" value="1"/>
</dbReference>
<dbReference type="InterPro" id="IPR013783">
    <property type="entry name" value="Ig-like_fold"/>
</dbReference>
<dbReference type="InterPro" id="IPR000801">
    <property type="entry name" value="Esterase-like"/>
</dbReference>
<dbReference type="InterPro" id="IPR029058">
    <property type="entry name" value="AB_hydrolase_fold"/>
</dbReference>
<feature type="domain" description="Glycoside hydrolase family 13 N-terminal" evidence="1">
    <location>
        <begin position="42"/>
        <end position="102"/>
    </location>
</feature>
<dbReference type="InterPro" id="IPR050583">
    <property type="entry name" value="Mycobacterial_A85_antigen"/>
</dbReference>
<dbReference type="Gene3D" id="2.60.40.10">
    <property type="entry name" value="Immunoglobulins"/>
    <property type="match status" value="1"/>
</dbReference>
<dbReference type="Gene3D" id="3.40.50.1820">
    <property type="entry name" value="alpha/beta hydrolase"/>
    <property type="match status" value="1"/>
</dbReference>
<dbReference type="InterPro" id="IPR004193">
    <property type="entry name" value="Glyco_hydro_13_N"/>
</dbReference>
<keyword evidence="3" id="KW-1185">Reference proteome</keyword>
<dbReference type="GO" id="GO:0016747">
    <property type="term" value="F:acyltransferase activity, transferring groups other than amino-acyl groups"/>
    <property type="evidence" value="ECO:0007669"/>
    <property type="project" value="TreeGrafter"/>
</dbReference>
<reference evidence="2 3" key="1">
    <citation type="submission" date="2018-01" db="EMBL/GenBank/DDBJ databases">
        <authorList>
            <person name="Gaut B.S."/>
            <person name="Morton B.R."/>
            <person name="Clegg M.T."/>
            <person name="Duvall M.R."/>
        </authorList>
    </citation>
    <scope>NUCLEOTIDE SEQUENCE [LARGE SCALE GENOMIC DNA]</scope>
    <source>
        <strain evidence="2">GP69</strain>
    </source>
</reference>
<dbReference type="AlphaFoldDB" id="A0A2K4ZCJ8"/>
<dbReference type="SUPFAM" id="SSF81296">
    <property type="entry name" value="E set domains"/>
    <property type="match status" value="1"/>
</dbReference>
<proteinExistence type="predicted"/>
<dbReference type="GO" id="GO:0004553">
    <property type="term" value="F:hydrolase activity, hydrolyzing O-glycosyl compounds"/>
    <property type="evidence" value="ECO:0007669"/>
    <property type="project" value="InterPro"/>
</dbReference>
<evidence type="ECO:0000313" key="3">
    <source>
        <dbReference type="Proteomes" id="UP000236311"/>
    </source>
</evidence>
<name>A0A2K4ZCJ8_9FIRM</name>
<dbReference type="GO" id="GO:0005975">
    <property type="term" value="P:carbohydrate metabolic process"/>
    <property type="evidence" value="ECO:0007669"/>
    <property type="project" value="InterPro"/>
</dbReference>
<dbReference type="PANTHER" id="PTHR48098">
    <property type="entry name" value="ENTEROCHELIN ESTERASE-RELATED"/>
    <property type="match status" value="1"/>
</dbReference>
<dbReference type="RefSeq" id="WP_103238308.1">
    <property type="nucleotide sequence ID" value="NZ_JANJZD010000004.1"/>
</dbReference>
<dbReference type="InterPro" id="IPR014756">
    <property type="entry name" value="Ig_E-set"/>
</dbReference>
<evidence type="ECO:0000313" key="2">
    <source>
        <dbReference type="EMBL" id="SOY28194.1"/>
    </source>
</evidence>
<dbReference type="EMBL" id="OFSM01000004">
    <property type="protein sequence ID" value="SOY28194.1"/>
    <property type="molecule type" value="Genomic_DNA"/>
</dbReference>
<protein>
    <submittedName>
        <fullName evidence="2">Carbohydrate acetyl esterase/feruloyl esterase</fullName>
    </submittedName>
</protein>
<gene>
    <name evidence="2" type="primary">axe1-6A_2</name>
    <name evidence="2" type="ORF">AMURIS_00901</name>
</gene>
<dbReference type="PANTHER" id="PTHR48098:SF1">
    <property type="entry name" value="DIACYLGLYCEROL ACYLTRANSFERASE_MYCOLYLTRANSFERASE AG85A"/>
    <property type="match status" value="1"/>
</dbReference>
<accession>A0A2K4ZCJ8</accession>
<organism evidence="2 3">
    <name type="scientific">Acetatifactor muris</name>
    <dbReference type="NCBI Taxonomy" id="879566"/>
    <lineage>
        <taxon>Bacteria</taxon>
        <taxon>Bacillati</taxon>
        <taxon>Bacillota</taxon>
        <taxon>Clostridia</taxon>
        <taxon>Lachnospirales</taxon>
        <taxon>Lachnospiraceae</taxon>
        <taxon>Acetatifactor</taxon>
    </lineage>
</organism>
<dbReference type="OrthoDB" id="9777383at2"/>
<dbReference type="Proteomes" id="UP000236311">
    <property type="component" value="Unassembled WGS sequence"/>
</dbReference>
<evidence type="ECO:0000259" key="1">
    <source>
        <dbReference type="Pfam" id="PF02922"/>
    </source>
</evidence>
<dbReference type="Pfam" id="PF00756">
    <property type="entry name" value="Esterase"/>
    <property type="match status" value="1"/>
</dbReference>
<dbReference type="SUPFAM" id="SSF53474">
    <property type="entry name" value="alpha/beta-Hydrolases"/>
    <property type="match status" value="1"/>
</dbReference>
<sequence>MQNKRNEALESHAVFFDPAYLQMRLHKGTEGIGPRHFEEEPGVRVEENGDVTFCFYAPEAKTMEVAGFGNSAMTGEHRSMVKDEKGYFRVTLSGIPAGFHYHEYFCDGVNVINPQAPVGYGAHKAVNFFEKEGDEDFYFLKDVPHGEVRLEYFPSSVTGRTRACYVYTPPGYGKDGTKKYPVLYLQHGGGESESGWVWQGKANLIADNLIAAGECPELLIVMNCLYCLAPEPEDFLAGDFDSMLLQDCMPFIEKKYSVDPEKRGMAGLSMGSYQTVMTTLNHLGMFPYIGIFSGTPERRWYAKEDYMKAFEDPEAFKERVKLLFFGYGEQEEKIVTTLAKQFEEFKEKGIPYVSYSCPGYHEWTVWRRCLREFLKMF</sequence>